<name>A0A0R2H0R7_WEIVI</name>
<dbReference type="AlphaFoldDB" id="A0A0R2H0R7"/>
<dbReference type="STRING" id="1629.IV50_GL000805"/>
<evidence type="ECO:0000313" key="3">
    <source>
        <dbReference type="EMBL" id="SUP52743.1"/>
    </source>
</evidence>
<dbReference type="Pfam" id="PF14542">
    <property type="entry name" value="Acetyltransf_CG"/>
    <property type="match status" value="1"/>
</dbReference>
<dbReference type="InterPro" id="IPR045057">
    <property type="entry name" value="Gcn5-rel_NAT"/>
</dbReference>
<reference evidence="3 5" key="2">
    <citation type="submission" date="2018-06" db="EMBL/GenBank/DDBJ databases">
        <authorList>
            <consortium name="Pathogen Informatics"/>
            <person name="Doyle S."/>
        </authorList>
    </citation>
    <scope>NUCLEOTIDE SEQUENCE [LARGE SCALE GENOMIC DNA]</scope>
    <source>
        <strain evidence="3 5">NCTC13645</strain>
    </source>
</reference>
<dbReference type="Proteomes" id="UP000051992">
    <property type="component" value="Unassembled WGS sequence"/>
</dbReference>
<dbReference type="RefSeq" id="WP_057745413.1">
    <property type="nucleotide sequence ID" value="NZ_BJLU01000002.1"/>
</dbReference>
<evidence type="ECO:0000313" key="4">
    <source>
        <dbReference type="Proteomes" id="UP000051992"/>
    </source>
</evidence>
<proteinExistence type="predicted"/>
<dbReference type="InterPro" id="IPR016181">
    <property type="entry name" value="Acyl_CoA_acyltransferase"/>
</dbReference>
<dbReference type="PROSITE" id="PS51729">
    <property type="entry name" value="GNAT_YJDJ"/>
    <property type="match status" value="1"/>
</dbReference>
<evidence type="ECO:0000313" key="2">
    <source>
        <dbReference type="EMBL" id="KRN46528.1"/>
    </source>
</evidence>
<gene>
    <name evidence="2" type="ORF">IV50_GL000805</name>
    <name evidence="3" type="ORF">NCTC13645_00643</name>
</gene>
<evidence type="ECO:0000259" key="1">
    <source>
        <dbReference type="PROSITE" id="PS51729"/>
    </source>
</evidence>
<organism evidence="2 4">
    <name type="scientific">Weissella viridescens</name>
    <name type="common">Lactobacillus viridescens</name>
    <dbReference type="NCBI Taxonomy" id="1629"/>
    <lineage>
        <taxon>Bacteria</taxon>
        <taxon>Bacillati</taxon>
        <taxon>Bacillota</taxon>
        <taxon>Bacilli</taxon>
        <taxon>Lactobacillales</taxon>
        <taxon>Lactobacillaceae</taxon>
        <taxon>Weissella</taxon>
    </lineage>
</organism>
<evidence type="ECO:0000313" key="5">
    <source>
        <dbReference type="Proteomes" id="UP000254621"/>
    </source>
</evidence>
<dbReference type="PANTHER" id="PTHR31435">
    <property type="entry name" value="PROTEIN NATD1"/>
    <property type="match status" value="1"/>
</dbReference>
<dbReference type="EMBL" id="UHIV01000001">
    <property type="protein sequence ID" value="SUP52743.1"/>
    <property type="molecule type" value="Genomic_DNA"/>
</dbReference>
<dbReference type="SUPFAM" id="SSF55729">
    <property type="entry name" value="Acyl-CoA N-acyltransferases (Nat)"/>
    <property type="match status" value="1"/>
</dbReference>
<dbReference type="Gene3D" id="3.40.630.30">
    <property type="match status" value="1"/>
</dbReference>
<sequence length="94" mass="10555">MIYKFLHEPGRFYLEDDTGTTTAEITYAEGNTSDVWTVDHTFVAPELRGAGMAGQLLDRLAEEARLKHIKLKPVCAYAKAAFTRDAKYDDVKAE</sequence>
<reference evidence="2 4" key="1">
    <citation type="journal article" date="2015" name="Genome Announc.">
        <title>Expanding the biotechnology potential of lactobacilli through comparative genomics of 213 strains and associated genera.</title>
        <authorList>
            <person name="Sun Z."/>
            <person name="Harris H.M."/>
            <person name="McCann A."/>
            <person name="Guo C."/>
            <person name="Argimon S."/>
            <person name="Zhang W."/>
            <person name="Yang X."/>
            <person name="Jeffery I.B."/>
            <person name="Cooney J.C."/>
            <person name="Kagawa T.F."/>
            <person name="Liu W."/>
            <person name="Song Y."/>
            <person name="Salvetti E."/>
            <person name="Wrobel A."/>
            <person name="Rasinkangas P."/>
            <person name="Parkhill J."/>
            <person name="Rea M.C."/>
            <person name="O'Sullivan O."/>
            <person name="Ritari J."/>
            <person name="Douillard F.P."/>
            <person name="Paul Ross R."/>
            <person name="Yang R."/>
            <person name="Briner A.E."/>
            <person name="Felis G.E."/>
            <person name="de Vos W.M."/>
            <person name="Barrangou R."/>
            <person name="Klaenhammer T.R."/>
            <person name="Caufield P.W."/>
            <person name="Cui Y."/>
            <person name="Zhang H."/>
            <person name="O'Toole P.W."/>
        </authorList>
    </citation>
    <scope>NUCLEOTIDE SEQUENCE [LARGE SCALE GENOMIC DNA]</scope>
    <source>
        <strain evidence="2 4">DSM 20410</strain>
    </source>
</reference>
<accession>A0A0R2H0R7</accession>
<dbReference type="PANTHER" id="PTHR31435:SF10">
    <property type="entry name" value="BSR4717 PROTEIN"/>
    <property type="match status" value="1"/>
</dbReference>
<protein>
    <recommendedName>
        <fullName evidence="1">N-acetyltransferase domain-containing protein</fullName>
    </recommendedName>
</protein>
<keyword evidence="4" id="KW-1185">Reference proteome</keyword>
<dbReference type="EMBL" id="JQBM01000002">
    <property type="protein sequence ID" value="KRN46528.1"/>
    <property type="molecule type" value="Genomic_DNA"/>
</dbReference>
<dbReference type="Proteomes" id="UP000254621">
    <property type="component" value="Unassembled WGS sequence"/>
</dbReference>
<dbReference type="OrthoDB" id="9793389at2"/>
<dbReference type="InterPro" id="IPR031165">
    <property type="entry name" value="GNAT_YJDJ"/>
</dbReference>
<dbReference type="CDD" id="cd04301">
    <property type="entry name" value="NAT_SF"/>
    <property type="match status" value="1"/>
</dbReference>
<feature type="domain" description="N-acetyltransferase" evidence="1">
    <location>
        <begin position="4"/>
        <end position="93"/>
    </location>
</feature>
<dbReference type="PATRIC" id="fig|1629.5.peg.811"/>